<keyword evidence="2 5" id="KW-0436">Ligase</keyword>
<dbReference type="Pfam" id="PF13193">
    <property type="entry name" value="AMP-binding_C"/>
    <property type="match status" value="1"/>
</dbReference>
<protein>
    <submittedName>
        <fullName evidence="5">Long-chain acyl-CoA synthetase</fullName>
        <ecNumber evidence="5">6.2.1.3</ecNumber>
    </submittedName>
</protein>
<evidence type="ECO:0000256" key="1">
    <source>
        <dbReference type="ARBA" id="ARBA00006432"/>
    </source>
</evidence>
<dbReference type="GO" id="GO:0004467">
    <property type="term" value="F:long-chain fatty acid-CoA ligase activity"/>
    <property type="evidence" value="ECO:0007669"/>
    <property type="project" value="UniProtKB-EC"/>
</dbReference>
<proteinExistence type="inferred from homology"/>
<name>A0A7Z0DLV3_9ACTN</name>
<dbReference type="GO" id="GO:0031956">
    <property type="term" value="F:medium-chain fatty acid-CoA ligase activity"/>
    <property type="evidence" value="ECO:0007669"/>
    <property type="project" value="TreeGrafter"/>
</dbReference>
<gene>
    <name evidence="5" type="ORF">BJ988_002647</name>
</gene>
<dbReference type="InterPro" id="IPR000873">
    <property type="entry name" value="AMP-dep_synth/lig_dom"/>
</dbReference>
<evidence type="ECO:0000259" key="4">
    <source>
        <dbReference type="Pfam" id="PF13193"/>
    </source>
</evidence>
<evidence type="ECO:0000259" key="3">
    <source>
        <dbReference type="Pfam" id="PF00501"/>
    </source>
</evidence>
<dbReference type="AlphaFoldDB" id="A0A7Z0DLV3"/>
<dbReference type="SUPFAM" id="SSF56801">
    <property type="entry name" value="Acetyl-CoA synthetase-like"/>
    <property type="match status" value="1"/>
</dbReference>
<comment type="similarity">
    <text evidence="1">Belongs to the ATP-dependent AMP-binding enzyme family.</text>
</comment>
<evidence type="ECO:0000313" key="6">
    <source>
        <dbReference type="Proteomes" id="UP000564496"/>
    </source>
</evidence>
<dbReference type="PANTHER" id="PTHR43201">
    <property type="entry name" value="ACYL-COA SYNTHETASE"/>
    <property type="match status" value="1"/>
</dbReference>
<dbReference type="EC" id="6.2.1.3" evidence="5"/>
<dbReference type="Gene3D" id="3.30.300.30">
    <property type="match status" value="1"/>
</dbReference>
<dbReference type="Pfam" id="PF00501">
    <property type="entry name" value="AMP-binding"/>
    <property type="match status" value="1"/>
</dbReference>
<keyword evidence="6" id="KW-1185">Reference proteome</keyword>
<feature type="domain" description="AMP-binding enzyme C-terminal" evidence="4">
    <location>
        <begin position="443"/>
        <end position="517"/>
    </location>
</feature>
<dbReference type="PROSITE" id="PS00455">
    <property type="entry name" value="AMP_BINDING"/>
    <property type="match status" value="1"/>
</dbReference>
<comment type="caution">
    <text evidence="5">The sequence shown here is derived from an EMBL/GenBank/DDBJ whole genome shotgun (WGS) entry which is preliminary data.</text>
</comment>
<dbReference type="PANTHER" id="PTHR43201:SF5">
    <property type="entry name" value="MEDIUM-CHAIN ACYL-COA LIGASE ACSF2, MITOCHONDRIAL"/>
    <property type="match status" value="1"/>
</dbReference>
<dbReference type="InterPro" id="IPR045851">
    <property type="entry name" value="AMP-bd_C_sf"/>
</dbReference>
<sequence length="534" mass="56579">MSAAAAGASTGPGEHNLAVLTEESYARHGDHPAVFFEGTWHSSTEIAERSARVAGGLRELGIEPGDRVVVLTMNTPEVFVSYRALWRVGAVVTPVIFLQTPPELRHILEDSGAKAAIVTPELLPLVQAAGEGLDLTVIVAGGDRVDLDTPPPSGSGGSTSGAGLVAYESLESADPIDIVPRGDDDLAALLYTGGTTGRAKGVMLSHRGLWESGHALHRVGESQGTTRWLLPLPLSHAYGLIVVISGMHSSRPQSSVLQRWFDAKGWLELAQEHQVESSTVVPSMLQMLLDQPYQDYDLSSLRSFGSGGAPLLPALRAKAEEGFGVTILEGYGCTESSAVIAASTVEESRPGSVGKPLAHAEVIIAGLDGEPVPTGEEGEIWVRGPGVMQGYWKDPAQTAATVVDGWLHTGDIGHFDADGYLYVDDRIKDLIIRGGFNVFPRDVEDALLAHEAVTAAAVVGRPDEQRGEEVVAAVALHPGARATPEELIAFAKTRLAPHKYPREVLILDAVPVTSVGKTDRKAVRSLIRTTEGES</sequence>
<dbReference type="InterPro" id="IPR025110">
    <property type="entry name" value="AMP-bd_C"/>
</dbReference>
<dbReference type="RefSeq" id="WP_179658418.1">
    <property type="nucleotide sequence ID" value="NZ_JACBZR010000001.1"/>
</dbReference>
<dbReference type="EMBL" id="JACBZR010000001">
    <property type="protein sequence ID" value="NYI77999.1"/>
    <property type="molecule type" value="Genomic_DNA"/>
</dbReference>
<evidence type="ECO:0000313" key="5">
    <source>
        <dbReference type="EMBL" id="NYI77999.1"/>
    </source>
</evidence>
<dbReference type="Proteomes" id="UP000564496">
    <property type="component" value="Unassembled WGS sequence"/>
</dbReference>
<evidence type="ECO:0000256" key="2">
    <source>
        <dbReference type="ARBA" id="ARBA00022598"/>
    </source>
</evidence>
<dbReference type="Gene3D" id="3.40.50.12780">
    <property type="entry name" value="N-terminal domain of ligase-like"/>
    <property type="match status" value="1"/>
</dbReference>
<dbReference type="InterPro" id="IPR020845">
    <property type="entry name" value="AMP-binding_CS"/>
</dbReference>
<accession>A0A7Z0DLV3</accession>
<feature type="domain" description="AMP-dependent synthetase/ligase" evidence="3">
    <location>
        <begin position="22"/>
        <end position="392"/>
    </location>
</feature>
<organism evidence="5 6">
    <name type="scientific">Nocardioides panzhihuensis</name>
    <dbReference type="NCBI Taxonomy" id="860243"/>
    <lineage>
        <taxon>Bacteria</taxon>
        <taxon>Bacillati</taxon>
        <taxon>Actinomycetota</taxon>
        <taxon>Actinomycetes</taxon>
        <taxon>Propionibacteriales</taxon>
        <taxon>Nocardioidaceae</taxon>
        <taxon>Nocardioides</taxon>
    </lineage>
</organism>
<dbReference type="InterPro" id="IPR042099">
    <property type="entry name" value="ANL_N_sf"/>
</dbReference>
<reference evidence="5 6" key="1">
    <citation type="submission" date="2020-07" db="EMBL/GenBank/DDBJ databases">
        <title>Sequencing the genomes of 1000 actinobacteria strains.</title>
        <authorList>
            <person name="Klenk H.-P."/>
        </authorList>
    </citation>
    <scope>NUCLEOTIDE SEQUENCE [LARGE SCALE GENOMIC DNA]</scope>
    <source>
        <strain evidence="5 6">DSM 26487</strain>
    </source>
</reference>